<keyword evidence="1" id="KW-0479">Metal-binding</keyword>
<dbReference type="InterPro" id="IPR036875">
    <property type="entry name" value="Znf_CCHC_sf"/>
</dbReference>
<feature type="region of interest" description="Disordered" evidence="2">
    <location>
        <begin position="836"/>
        <end position="869"/>
    </location>
</feature>
<dbReference type="Proteomes" id="UP001633002">
    <property type="component" value="Unassembled WGS sequence"/>
</dbReference>
<reference evidence="4 5" key="1">
    <citation type="submission" date="2024-09" db="EMBL/GenBank/DDBJ databases">
        <title>Chromosome-scale assembly of Riccia sorocarpa.</title>
        <authorList>
            <person name="Paukszto L."/>
        </authorList>
    </citation>
    <scope>NUCLEOTIDE SEQUENCE [LARGE SCALE GENOMIC DNA]</scope>
    <source>
        <strain evidence="4">LP-2024</strain>
        <tissue evidence="4">Aerial parts of the thallus</tissue>
    </source>
</reference>
<dbReference type="AlphaFoldDB" id="A0ABD3GV53"/>
<feature type="domain" description="CCHC-type" evidence="3">
    <location>
        <begin position="343"/>
        <end position="358"/>
    </location>
</feature>
<proteinExistence type="predicted"/>
<dbReference type="PANTHER" id="PTHR31286:SF180">
    <property type="entry name" value="OS10G0362600 PROTEIN"/>
    <property type="match status" value="1"/>
</dbReference>
<dbReference type="SUPFAM" id="SSF57756">
    <property type="entry name" value="Retrovirus zinc finger-like domains"/>
    <property type="match status" value="1"/>
</dbReference>
<dbReference type="GO" id="GO:0008270">
    <property type="term" value="F:zinc ion binding"/>
    <property type="evidence" value="ECO:0007669"/>
    <property type="project" value="UniProtKB-KW"/>
</dbReference>
<dbReference type="InterPro" id="IPR001878">
    <property type="entry name" value="Znf_CCHC"/>
</dbReference>
<dbReference type="PANTHER" id="PTHR31286">
    <property type="entry name" value="GLYCINE-RICH CELL WALL STRUCTURAL PROTEIN 1.8-LIKE"/>
    <property type="match status" value="1"/>
</dbReference>
<protein>
    <recommendedName>
        <fullName evidence="3">CCHC-type domain-containing protein</fullName>
    </recommendedName>
</protein>
<feature type="compositionally biased region" description="Basic and acidic residues" evidence="2">
    <location>
        <begin position="643"/>
        <end position="655"/>
    </location>
</feature>
<feature type="compositionally biased region" description="Basic and acidic residues" evidence="2">
    <location>
        <begin position="526"/>
        <end position="553"/>
    </location>
</feature>
<feature type="compositionally biased region" description="Polar residues" evidence="2">
    <location>
        <begin position="1"/>
        <end position="21"/>
    </location>
</feature>
<comment type="caution">
    <text evidence="4">The sequence shown here is derived from an EMBL/GenBank/DDBJ whole genome shotgun (WGS) entry which is preliminary data.</text>
</comment>
<evidence type="ECO:0000259" key="3">
    <source>
        <dbReference type="PROSITE" id="PS50158"/>
    </source>
</evidence>
<accession>A0ABD3GV53</accession>
<dbReference type="EMBL" id="JBJQOH010000006">
    <property type="protein sequence ID" value="KAL3683130.1"/>
    <property type="molecule type" value="Genomic_DNA"/>
</dbReference>
<feature type="compositionally biased region" description="Basic and acidic residues" evidence="2">
    <location>
        <begin position="40"/>
        <end position="57"/>
    </location>
</feature>
<dbReference type="PROSITE" id="PS50158">
    <property type="entry name" value="ZF_CCHC"/>
    <property type="match status" value="1"/>
</dbReference>
<name>A0ABD3GV53_9MARC</name>
<feature type="compositionally biased region" description="Basic and acidic residues" evidence="2">
    <location>
        <begin position="567"/>
        <end position="576"/>
    </location>
</feature>
<gene>
    <name evidence="4" type="ORF">R1sor_001152</name>
</gene>
<evidence type="ECO:0000256" key="1">
    <source>
        <dbReference type="PROSITE-ProRule" id="PRU00047"/>
    </source>
</evidence>
<dbReference type="SMART" id="SM00343">
    <property type="entry name" value="ZnF_C2HC"/>
    <property type="match status" value="1"/>
</dbReference>
<evidence type="ECO:0000313" key="4">
    <source>
        <dbReference type="EMBL" id="KAL3683130.1"/>
    </source>
</evidence>
<organism evidence="4 5">
    <name type="scientific">Riccia sorocarpa</name>
    <dbReference type="NCBI Taxonomy" id="122646"/>
    <lineage>
        <taxon>Eukaryota</taxon>
        <taxon>Viridiplantae</taxon>
        <taxon>Streptophyta</taxon>
        <taxon>Embryophyta</taxon>
        <taxon>Marchantiophyta</taxon>
        <taxon>Marchantiopsida</taxon>
        <taxon>Marchantiidae</taxon>
        <taxon>Marchantiales</taxon>
        <taxon>Ricciaceae</taxon>
        <taxon>Riccia</taxon>
    </lineage>
</organism>
<keyword evidence="1" id="KW-0862">Zinc</keyword>
<evidence type="ECO:0000256" key="2">
    <source>
        <dbReference type="SAM" id="MobiDB-lite"/>
    </source>
</evidence>
<feature type="region of interest" description="Disordered" evidence="2">
    <location>
        <begin position="526"/>
        <end position="657"/>
    </location>
</feature>
<feature type="region of interest" description="Disordered" evidence="2">
    <location>
        <begin position="687"/>
        <end position="822"/>
    </location>
</feature>
<sequence>MDQIAQMGNGSQPFYYSSQSPRADPSRNDDWMTKNSGPRGSKETVDSGEEKRTAEENLDFMKHFPTIAESSSSYERRTVNDRNTIPLRANPWQRDSRTLFGGRKERQNVELPNPYLDRTDPTWGQNLTDQELLEIFHQTGRAQKQLDLGNAKLLEWTQEDSRLLKIRRDQLCESAMILHLPDRFPMRDELEAWFEAGVGKKLQIRVIQLKLLGKQNWLLVTENKMQRDRVMQNTPLYWGGDVVEVLPWTPDFNPNKEMLNKVATWVELPLADAWLETLGDKFLQALGKPTFKTQNRGIYKYPNIRGCIMVPHDADLPEKLAAKLPDGSVILQEIKYQGAPNTCFRCKQTGHEARNCQEPAAFCKRTRLQKEQEEELAANPFHRLAGAFEVDMTVEAEEAELEPRAVRELQHTTSRLRKPISILEARRDQLEVEEKLRNELLHTATNADSNRAMEQLLAEKWWLELQRVKEQSNEAFKRQEKIIELPVAAVSLDGAGVNGSGEVQEGAIGGEPPLIEVETHWAKVEDESDHEHGDGELQRAKESNEETTEDLRKTVAVGEILVSETTELTRPEHNEVDEQEDQSPHPAKTEGSDGQDGSESPLKPSKGLVENVSGSGTSNGDEEDVQSAKVKGETSGSLAGHVATKEGHGTKESSDSKIVFSASKMQAELLAVGDSQRRTGVWTRLRNGRAGSELEGLATGSGEQDGAIDEDGDSLLSEDKLPETPTASLNKNGMNSGRRSMEDCEETPGHRSLTRPAEFSDSTPDRGNYNKKRVTQDPSAHPKQLLFSQELGPSWRDRILGSDAPQQQEVPDPNLVHEGGTTPKTCQALLQVTEVASGATGNEEGEDDTSQGSMEAEMSSRFNEEHKRK</sequence>
<feature type="region of interest" description="Disordered" evidence="2">
    <location>
        <begin position="1"/>
        <end position="57"/>
    </location>
</feature>
<evidence type="ECO:0000313" key="5">
    <source>
        <dbReference type="Proteomes" id="UP001633002"/>
    </source>
</evidence>
<keyword evidence="1" id="KW-0863">Zinc-finger</keyword>
<dbReference type="InterPro" id="IPR040256">
    <property type="entry name" value="At4g02000-like"/>
</dbReference>
<feature type="compositionally biased region" description="Polar residues" evidence="2">
    <location>
        <begin position="725"/>
        <end position="738"/>
    </location>
</feature>
<keyword evidence="5" id="KW-1185">Reference proteome</keyword>